<dbReference type="HOGENOM" id="CLU_260894_0_0_5"/>
<feature type="region of interest" description="Disordered" evidence="1">
    <location>
        <begin position="267"/>
        <end position="348"/>
    </location>
</feature>
<accession>D1ATT9</accession>
<gene>
    <name evidence="2" type="ordered locus">ACIS_00307</name>
</gene>
<name>D1ATT9_ANACI</name>
<proteinExistence type="predicted"/>
<evidence type="ECO:0000313" key="2">
    <source>
        <dbReference type="EMBL" id="ACZ48967.1"/>
    </source>
</evidence>
<dbReference type="Proteomes" id="UP000000630">
    <property type="component" value="Chromosome"/>
</dbReference>
<sequence length="1386" mass="151254">MLFWDRWRHVIIILALLLLCLPNAVMVQGSAAAASDSSTAETPASPAQSPASASDSSTAAGSASTASSPATTSAPGPEGPPGSGPGPGLGGEPGMGGEGEQSGPLGGACWLTKQTVKPVGRVRSSGTNNAVPAGAGIDVCAAWPACDTCSRMYEGDCRHVYPSFVMVYSAHDDTKGAEQICACKVKSCYLPWDSTEWEKNCYQQLGCFDKAVATEAGPFCNVLPRHHRPTTVRFVPLEFSKQSYWIPGFVAIVESWEHKDGVMTKKVSKHVIHPGGKQPETTSGNASNGSQSVGTTTASSPGTQAAAIAMSDVSQESQPAATGSQPTTASASTEEEKQKHTWHTNGARIDEESRNYDFADHGSTYYLKARRVHDTVCIGYYGEDAERKSEISGGCVPIPAMEPPLVYQAFKVYDDKPYTGHYKIPNRSNLFAGELREWAYTCPMAVSIAKNHDMLQKEGNTGKYKVDFYWGGYKLWPDCMAIAVDKRQGTCNCFAGEEKFGDCDTRCNANTPESVPTCILGLYEGRERIIRKEKKLTRREISSEQSRAERNIKRMVKNAFGRSCVFEYKQCVRFNGTTCHDEEERSEDWSGKYYDKPRDMFVGYATTQFASGQGKKDEQQHKEKSSAKFFGVTADPALREMKGYCADVEDREGKNRVCWYHTTEGAKANVLCVAGMGSDIPAYEIRSKNDGGVARTWLRKQPKVLRRYVLVDVGNDTRRVACDDKYSVVLDSLGQDILDKTTVRNGQYIFPAEFLERSFVKGGSDPCSSPDAKIVYYYESGGFTSDPGVLSRCSHPVTQYYGSGKEVKGCAYEYVSMDDYRPLTFGEIAPAHDDAAPAAAGAALARDSAVQAHANVAVQSSAVQADSATQTTTVDEVPKKKPTTELELRPLNPYDRGLCIDNFPRHWYEPRYIFSSGEQDEVRNTDDPTVIKDYVMLKFKAEDKNQPRGCNFYRIEAWGGGEAAATTAMGERRSGRPGQYSMVVLRNPNCTDEGCKAFSENKGSRNVKDLELSIEVEVGEGGKSGKNKKNPTTGENHDLGVGGDTIVKFCVCASGNCTSASSGQNANSNSNGKRCYTIMTAVGGGSKRAGTLDESAIKNLVVSYRTITGDVLADDDGATKLLLEGRAMFTKFPLEMNFPLYDQEGKIKEWLGLIAEHFRGRSLPRELCTWKDMYYIYRSFGDFFIPGMGGCWKDGEVKPGFGESGAAMITCELWGDTGTLPTFGDGKKTPGGARSTGGHHPAPSTAAPPAAAKPAVTKAEATKPVATGARAPKPAESAPKVTPKRCDGLPQGSCEEVSGKAQIKITYKYCPWWARFQTSSWEDSYSCTGGIKTYTDWFNSVQAFEAYRNTWVRVKYMWGCDDKSCVHYREGYTNCGSGKNYCKDKR</sequence>
<reference evidence="2 3" key="1">
    <citation type="journal article" date="2010" name="J. Bacteriol.">
        <title>Complete genome sequence of Anaplasma marginale subsp. centrale.</title>
        <authorList>
            <person name="Herndon D.R."/>
            <person name="Palmer G.H."/>
            <person name="Shkap V."/>
            <person name="Knowles D.P. Jr."/>
            <person name="Brayton K.A."/>
        </authorList>
    </citation>
    <scope>NUCLEOTIDE SEQUENCE [LARGE SCALE GENOMIC DNA]</scope>
    <source>
        <strain evidence="2 3">Israel</strain>
    </source>
</reference>
<feature type="compositionally biased region" description="Polar residues" evidence="1">
    <location>
        <begin position="312"/>
        <end position="332"/>
    </location>
</feature>
<feature type="region of interest" description="Disordered" evidence="1">
    <location>
        <begin position="1222"/>
        <end position="1284"/>
    </location>
</feature>
<feature type="compositionally biased region" description="Low complexity" evidence="1">
    <location>
        <begin position="1241"/>
        <end position="1264"/>
    </location>
</feature>
<dbReference type="KEGG" id="acn:ACIS_00307"/>
<feature type="compositionally biased region" description="Gly residues" evidence="1">
    <location>
        <begin position="85"/>
        <end position="104"/>
    </location>
</feature>
<feature type="compositionally biased region" description="Low complexity" evidence="1">
    <location>
        <begin position="37"/>
        <end position="76"/>
    </location>
</feature>
<feature type="compositionally biased region" description="Polar residues" evidence="1">
    <location>
        <begin position="279"/>
        <end position="303"/>
    </location>
</feature>
<dbReference type="STRING" id="574556.ACIS_00307"/>
<protein>
    <submittedName>
        <fullName evidence="2">Uncharacterized protein</fullName>
    </submittedName>
</protein>
<keyword evidence="3" id="KW-1185">Reference proteome</keyword>
<dbReference type="OrthoDB" id="7164972at2"/>
<evidence type="ECO:0000313" key="3">
    <source>
        <dbReference type="Proteomes" id="UP000000630"/>
    </source>
</evidence>
<feature type="region of interest" description="Disordered" evidence="1">
    <location>
        <begin position="37"/>
        <end position="104"/>
    </location>
</feature>
<evidence type="ECO:0000256" key="1">
    <source>
        <dbReference type="SAM" id="MobiDB-lite"/>
    </source>
</evidence>
<dbReference type="EMBL" id="CP001759">
    <property type="protein sequence ID" value="ACZ48967.1"/>
    <property type="molecule type" value="Genomic_DNA"/>
</dbReference>
<organism evidence="2 3">
    <name type="scientific">Anaplasma centrale (strain Israel)</name>
    <name type="common">Anaplasma marginale subsp. centrale (strain Israel)</name>
    <dbReference type="NCBI Taxonomy" id="574556"/>
    <lineage>
        <taxon>Bacteria</taxon>
        <taxon>Pseudomonadati</taxon>
        <taxon>Pseudomonadota</taxon>
        <taxon>Alphaproteobacteria</taxon>
        <taxon>Rickettsiales</taxon>
        <taxon>Anaplasmataceae</taxon>
        <taxon>Anaplasma</taxon>
    </lineage>
</organism>